<dbReference type="AlphaFoldDB" id="A0A3P6DP54"/>
<dbReference type="EMBL" id="LR031875">
    <property type="protein sequence ID" value="VDD29190.1"/>
    <property type="molecule type" value="Genomic_DNA"/>
</dbReference>
<dbReference type="InterPro" id="IPR026960">
    <property type="entry name" value="RVT-Znf"/>
</dbReference>
<evidence type="ECO:0000259" key="1">
    <source>
        <dbReference type="Pfam" id="PF13966"/>
    </source>
</evidence>
<evidence type="ECO:0000313" key="2">
    <source>
        <dbReference type="EMBL" id="VDD29190.1"/>
    </source>
</evidence>
<accession>A0A3P6DP54</accession>
<proteinExistence type="predicted"/>
<name>A0A3P6DP54_BRAOL</name>
<sequence length="132" mass="15422">MEWGFATDPMCILCNSGLESRDHLYFSCSYTWDIWYSVAGRSGFSSPRVWNEILRHLQKLHTPTHTRLLVLLAWQASIYCIWAERNARLHRSRFRPPSAIVKEIHTIVKLRIASIRIDDPHLASVLFQAWVS</sequence>
<organism evidence="2">
    <name type="scientific">Brassica oleracea</name>
    <name type="common">Wild cabbage</name>
    <dbReference type="NCBI Taxonomy" id="3712"/>
    <lineage>
        <taxon>Eukaryota</taxon>
        <taxon>Viridiplantae</taxon>
        <taxon>Streptophyta</taxon>
        <taxon>Embryophyta</taxon>
        <taxon>Tracheophyta</taxon>
        <taxon>Spermatophyta</taxon>
        <taxon>Magnoliopsida</taxon>
        <taxon>eudicotyledons</taxon>
        <taxon>Gunneridae</taxon>
        <taxon>Pentapetalae</taxon>
        <taxon>rosids</taxon>
        <taxon>malvids</taxon>
        <taxon>Brassicales</taxon>
        <taxon>Brassicaceae</taxon>
        <taxon>Brassiceae</taxon>
        <taxon>Brassica</taxon>
    </lineage>
</organism>
<dbReference type="Pfam" id="PF13966">
    <property type="entry name" value="zf-RVT"/>
    <property type="match status" value="1"/>
</dbReference>
<protein>
    <recommendedName>
        <fullName evidence="1">Reverse transcriptase zinc-binding domain-containing protein</fullName>
    </recommendedName>
</protein>
<gene>
    <name evidence="2" type="ORF">BOLC9T54513H</name>
</gene>
<reference evidence="2" key="1">
    <citation type="submission" date="2018-11" db="EMBL/GenBank/DDBJ databases">
        <authorList>
            <consortium name="Genoscope - CEA"/>
            <person name="William W."/>
        </authorList>
    </citation>
    <scope>NUCLEOTIDE SEQUENCE</scope>
</reference>
<feature type="domain" description="Reverse transcriptase zinc-binding" evidence="1">
    <location>
        <begin position="2"/>
        <end position="35"/>
    </location>
</feature>